<sequence>MVKLLRLCVDYGEEYILSIKNQIPGHIIPTVDMIRAHLNKPTETPIIYLKKEVPVESVDLSQYDKKYGMVVQQ</sequence>
<dbReference type="Proteomes" id="UP000198636">
    <property type="component" value="Unassembled WGS sequence"/>
</dbReference>
<gene>
    <name evidence="1" type="ORF">SAMN03080606_00117</name>
</gene>
<dbReference type="RefSeq" id="WP_091538738.1">
    <property type="nucleotide sequence ID" value="NZ_FMUS01000001.1"/>
</dbReference>
<reference evidence="1 2" key="1">
    <citation type="submission" date="2016-10" db="EMBL/GenBank/DDBJ databases">
        <authorList>
            <person name="de Groot N.N."/>
        </authorList>
    </citation>
    <scope>NUCLEOTIDE SEQUENCE [LARGE SCALE GENOMIC DNA]</scope>
    <source>
        <strain evidence="1 2">DSM 18978</strain>
    </source>
</reference>
<evidence type="ECO:0000313" key="1">
    <source>
        <dbReference type="EMBL" id="SCX76861.1"/>
    </source>
</evidence>
<accession>A0A1G5AG69</accession>
<dbReference type="AlphaFoldDB" id="A0A1G5AG69"/>
<evidence type="ECO:0000313" key="2">
    <source>
        <dbReference type="Proteomes" id="UP000198636"/>
    </source>
</evidence>
<dbReference type="EMBL" id="FMUS01000001">
    <property type="protein sequence ID" value="SCX76861.1"/>
    <property type="molecule type" value="Genomic_DNA"/>
</dbReference>
<proteinExistence type="predicted"/>
<organism evidence="1 2">
    <name type="scientific">Alkaliphilus peptidifermentans DSM 18978</name>
    <dbReference type="NCBI Taxonomy" id="1120976"/>
    <lineage>
        <taxon>Bacteria</taxon>
        <taxon>Bacillati</taxon>
        <taxon>Bacillota</taxon>
        <taxon>Clostridia</taxon>
        <taxon>Peptostreptococcales</taxon>
        <taxon>Natronincolaceae</taxon>
        <taxon>Alkaliphilus</taxon>
    </lineage>
</organism>
<protein>
    <submittedName>
        <fullName evidence="1">Uncharacterized protein</fullName>
    </submittedName>
</protein>
<keyword evidence="2" id="KW-1185">Reference proteome</keyword>
<name>A0A1G5AG69_9FIRM</name>